<dbReference type="EMBL" id="JAAWVQ010115749">
    <property type="protein sequence ID" value="MBN3282203.1"/>
    <property type="molecule type" value="Genomic_DNA"/>
</dbReference>
<evidence type="ECO:0000256" key="6">
    <source>
        <dbReference type="ARBA" id="ARBA00022527"/>
    </source>
</evidence>
<evidence type="ECO:0000313" key="31">
    <source>
        <dbReference type="Proteomes" id="UP001166093"/>
    </source>
</evidence>
<dbReference type="PANTHER" id="PTHR24355">
    <property type="entry name" value="G PROTEIN-COUPLED RECEPTOR KINASE/RIBOSOMAL PROTEIN S6 KINASE"/>
    <property type="match status" value="1"/>
</dbReference>
<dbReference type="PROSITE" id="PS50132">
    <property type="entry name" value="RGS"/>
    <property type="match status" value="1"/>
</dbReference>
<protein>
    <recommendedName>
        <fullName evidence="21">rhodopsin kinase</fullName>
        <ecNumber evidence="21">2.7.11.14</ecNumber>
    </recommendedName>
</protein>
<keyword evidence="15 26" id="KW-1133">Transmembrane helix</keyword>
<keyword evidence="10 26" id="KW-0812">Transmembrane</keyword>
<dbReference type="PROSITE" id="PS00107">
    <property type="entry name" value="PROTEIN_KINASE_ATP"/>
    <property type="match status" value="1"/>
</dbReference>
<keyword evidence="6" id="KW-0723">Serine/threonine-protein kinase</keyword>
<evidence type="ECO:0000256" key="1">
    <source>
        <dbReference type="ARBA" id="ARBA00004606"/>
    </source>
</evidence>
<keyword evidence="11 24" id="KW-0547">Nucleotide-binding</keyword>
<evidence type="ECO:0000313" key="30">
    <source>
        <dbReference type="EMBL" id="MBN3282203.1"/>
    </source>
</evidence>
<evidence type="ECO:0000256" key="23">
    <source>
        <dbReference type="ARBA" id="ARBA00049249"/>
    </source>
</evidence>
<dbReference type="Gene3D" id="3.30.200.20">
    <property type="entry name" value="Phosphorylase Kinase, domain 1"/>
    <property type="match status" value="3"/>
</dbReference>
<dbReference type="Pfam" id="PF00069">
    <property type="entry name" value="Pkinase"/>
    <property type="match status" value="1"/>
</dbReference>
<keyword evidence="16 26" id="KW-0472">Membrane</keyword>
<feature type="domain" description="Protein kinase" evidence="27">
    <location>
        <begin position="149"/>
        <end position="411"/>
    </location>
</feature>
<dbReference type="NCBIfam" id="TIGR01107">
    <property type="entry name" value="Na_K_ATPase_bet"/>
    <property type="match status" value="1"/>
</dbReference>
<comment type="catalytic activity">
    <reaction evidence="23">
        <text>L-seryl-[rhodopsin] + ATP = O-phospho-L-seryl-[rhodopsin] + ADP + H(+)</text>
        <dbReference type="Rhea" id="RHEA:23356"/>
        <dbReference type="Rhea" id="RHEA-COMP:14594"/>
        <dbReference type="Rhea" id="RHEA-COMP:14595"/>
        <dbReference type="ChEBI" id="CHEBI:15378"/>
        <dbReference type="ChEBI" id="CHEBI:29999"/>
        <dbReference type="ChEBI" id="CHEBI:30616"/>
        <dbReference type="ChEBI" id="CHEBI:83421"/>
        <dbReference type="ChEBI" id="CHEBI:456216"/>
        <dbReference type="EC" id="2.7.11.14"/>
    </reaction>
</comment>
<evidence type="ECO:0000256" key="20">
    <source>
        <dbReference type="ARBA" id="ARBA00037736"/>
    </source>
</evidence>
<dbReference type="PANTHER" id="PTHR24355:SF12">
    <property type="entry name" value="RHODOPSIN KINASE GRK7"/>
    <property type="match status" value="1"/>
</dbReference>
<comment type="catalytic activity">
    <reaction evidence="22">
        <text>L-threonyl-[rhodopsin] + ATP = O-phospho-L-threonyl-[rhodopsin] + ADP + H(+)</text>
        <dbReference type="Rhea" id="RHEA:56552"/>
        <dbReference type="Rhea" id="RHEA-COMP:14596"/>
        <dbReference type="Rhea" id="RHEA-COMP:14597"/>
        <dbReference type="ChEBI" id="CHEBI:15378"/>
        <dbReference type="ChEBI" id="CHEBI:30013"/>
        <dbReference type="ChEBI" id="CHEBI:30616"/>
        <dbReference type="ChEBI" id="CHEBI:61977"/>
        <dbReference type="ChEBI" id="CHEBI:456216"/>
        <dbReference type="EC" id="2.7.11.14"/>
    </reaction>
</comment>
<gene>
    <name evidence="30" type="primary">Grk7</name>
    <name evidence="30" type="ORF">GTO93_0009214</name>
</gene>
<dbReference type="EC" id="2.7.11.14" evidence="21"/>
<dbReference type="InterPro" id="IPR016137">
    <property type="entry name" value="RGS"/>
</dbReference>
<evidence type="ECO:0000256" key="17">
    <source>
        <dbReference type="ARBA" id="ARBA00023288"/>
    </source>
</evidence>
<evidence type="ECO:0000256" key="19">
    <source>
        <dbReference type="ARBA" id="ARBA00023305"/>
    </source>
</evidence>
<evidence type="ECO:0000256" key="8">
    <source>
        <dbReference type="ARBA" id="ARBA00022606"/>
    </source>
</evidence>
<evidence type="ECO:0000256" key="10">
    <source>
        <dbReference type="ARBA" id="ARBA00022692"/>
    </source>
</evidence>
<evidence type="ECO:0000259" key="27">
    <source>
        <dbReference type="PROSITE" id="PS50011"/>
    </source>
</evidence>
<dbReference type="PROSITE" id="PS50011">
    <property type="entry name" value="PROTEIN_KINASE_DOM"/>
    <property type="match status" value="1"/>
</dbReference>
<keyword evidence="19" id="KW-0844">Vision</keyword>
<dbReference type="InterPro" id="IPR000961">
    <property type="entry name" value="AGC-kinase_C"/>
</dbReference>
<keyword evidence="7" id="KW-0597">Phosphoprotein</keyword>
<evidence type="ECO:0000256" key="11">
    <source>
        <dbReference type="ARBA" id="ARBA00022741"/>
    </source>
</evidence>
<dbReference type="SUPFAM" id="SSF56112">
    <property type="entry name" value="Protein kinase-like (PK-like)"/>
    <property type="match status" value="1"/>
</dbReference>
<dbReference type="SMART" id="SM00220">
    <property type="entry name" value="S_TKc"/>
    <property type="match status" value="1"/>
</dbReference>
<evidence type="ECO:0000256" key="3">
    <source>
        <dbReference type="ARBA" id="ARBA00005876"/>
    </source>
</evidence>
<feature type="region of interest" description="Disordered" evidence="25">
    <location>
        <begin position="526"/>
        <end position="549"/>
    </location>
</feature>
<feature type="domain" description="RGS" evidence="28">
    <location>
        <begin position="62"/>
        <end position="160"/>
    </location>
</feature>
<feature type="domain" description="AGC-kinase C-terminal" evidence="29">
    <location>
        <begin position="412"/>
        <end position="477"/>
    </location>
</feature>
<comment type="similarity">
    <text evidence="4">Belongs to the protein kinase superfamily. AGC Ser/Thr protein kinase family. GPRK subfamily.</text>
</comment>
<evidence type="ECO:0000256" key="22">
    <source>
        <dbReference type="ARBA" id="ARBA00048717"/>
    </source>
</evidence>
<dbReference type="Proteomes" id="UP001166093">
    <property type="component" value="Unassembled WGS sequence"/>
</dbReference>
<evidence type="ECO:0000256" key="14">
    <source>
        <dbReference type="ARBA" id="ARBA00022968"/>
    </source>
</evidence>
<reference evidence="30" key="1">
    <citation type="journal article" date="2021" name="Cell">
        <title>Tracing the genetic footprints of vertebrate landing in non-teleost ray-finned fishes.</title>
        <authorList>
            <person name="Bi X."/>
            <person name="Wang K."/>
            <person name="Yang L."/>
            <person name="Pan H."/>
            <person name="Jiang H."/>
            <person name="Wei Q."/>
            <person name="Fang M."/>
            <person name="Yu H."/>
            <person name="Zhu C."/>
            <person name="Cai Y."/>
            <person name="He Y."/>
            <person name="Gan X."/>
            <person name="Zeng H."/>
            <person name="Yu D."/>
            <person name="Zhu Y."/>
            <person name="Jiang H."/>
            <person name="Qiu Q."/>
            <person name="Yang H."/>
            <person name="Zhang Y.E."/>
            <person name="Wang W."/>
            <person name="Zhu M."/>
            <person name="He S."/>
            <person name="Zhang G."/>
        </authorList>
    </citation>
    <scope>NUCLEOTIDE SEQUENCE</scope>
    <source>
        <strain evidence="30">Pddl_001</strain>
    </source>
</reference>
<keyword evidence="12 30" id="KW-0418">Kinase</keyword>
<dbReference type="GO" id="GO:0016301">
    <property type="term" value="F:kinase activity"/>
    <property type="evidence" value="ECO:0007669"/>
    <property type="project" value="UniProtKB-KW"/>
</dbReference>
<evidence type="ECO:0000256" key="4">
    <source>
        <dbReference type="ARBA" id="ARBA00009793"/>
    </source>
</evidence>
<sequence length="815" mass="93398">MCDMGGLENLIANTAYLQARKSVDGDAKEMLKRRRSLSLPSPDKCVEMRQKICVEFESVCEQQPIGKRFFRQFTETVPEYQTAITFLDELNNWELAENTDRDNLRQNIATSFLKLGSKNLISYMSPEAAEKCKNVTEKDFEEVMTLAKEETRKILGKGGFGEVCAIQVKISGQMYACKKLDKKRLKKKKGEKMALLEKEILEKVNSPFIVKLAYAFESKTHLCLVMSLMNGGDLKYHIYNIGERGIEMNRAIYYTAQITCGILHLHSINIVYRDMKPENVLLDDNGQCRLSDLGLAVEIKEGKPINQMAGTSGYMAPEILNEENYTHSVDWFALGCSIYEMIAGRTPFKDFKEKVNKDEVKRRCLEEEVKFEHANFDEPTKDICKQFLVKKVEDRLGCRGANDDPRKHPWFKSIQFHRLEAGLLDPPFVPDPSVVYAKEIGDIQDFSEIRGIEFDDKDKNFFKRFGTGAIPIPWQEEMIESGLFDELNDPNRKESKAMMRLRNYFKCPPSSQRSSNRFAVTLRRGENSGAASEVPAMSNKEEKPADQNQSTWKDFVFNPRSGAFMGRTASSWALILLFYLVFYGFLAGLFTLTMWVMLQTLDDNAPKYCDRVPSPGLVIRPKTLDIVYNRSDSSKYSHYVQHLESFLQQYNDKDQDKKQPCLSGSYNIQDDETLPKKSCPFKRSLLGQCSGLHDPSFGYSEGKPCILVKMNRIIGLKPSGDPYINCTVKKEGSDFNMLYFPATKNFDLMYFPYYGKKAHETYVQPLIAVKLMLEKKDYDNVITLECKIEGSSNLKNNDERDKFLGRVIFTVKITE</sequence>
<organism evidence="30 31">
    <name type="scientific">Polyodon spathula</name>
    <name type="common">North American paddlefish</name>
    <name type="synonym">Squalus spathula</name>
    <dbReference type="NCBI Taxonomy" id="7913"/>
    <lineage>
        <taxon>Eukaryota</taxon>
        <taxon>Metazoa</taxon>
        <taxon>Chordata</taxon>
        <taxon>Craniata</taxon>
        <taxon>Vertebrata</taxon>
        <taxon>Euteleostomi</taxon>
        <taxon>Actinopterygii</taxon>
        <taxon>Chondrostei</taxon>
        <taxon>Acipenseriformes</taxon>
        <taxon>Polyodontidae</taxon>
        <taxon>Polyodon</taxon>
    </lineage>
</organism>
<evidence type="ECO:0000256" key="5">
    <source>
        <dbReference type="ARBA" id="ARBA00022481"/>
    </source>
</evidence>
<evidence type="ECO:0000256" key="24">
    <source>
        <dbReference type="PROSITE-ProRule" id="PRU10141"/>
    </source>
</evidence>
<keyword evidence="13 24" id="KW-0067">ATP-binding</keyword>
<dbReference type="InterPro" id="IPR017441">
    <property type="entry name" value="Protein_kinase_ATP_BS"/>
</dbReference>
<dbReference type="Pfam" id="PF00287">
    <property type="entry name" value="Na_K-ATPase"/>
    <property type="match status" value="1"/>
</dbReference>
<evidence type="ECO:0000256" key="15">
    <source>
        <dbReference type="ARBA" id="ARBA00022989"/>
    </source>
</evidence>
<name>A0ABS2Y6E0_POLSP</name>
<keyword evidence="5" id="KW-0488">Methylation</keyword>
<feature type="non-terminal residue" evidence="30">
    <location>
        <position position="815"/>
    </location>
</feature>
<dbReference type="InterPro" id="IPR000719">
    <property type="entry name" value="Prot_kinase_dom"/>
</dbReference>
<evidence type="ECO:0000256" key="9">
    <source>
        <dbReference type="ARBA" id="ARBA00022679"/>
    </source>
</evidence>
<accession>A0ABS2Y6E0</accession>
<proteinExistence type="inferred from homology"/>
<keyword evidence="17" id="KW-0449">Lipoprotein</keyword>
<evidence type="ECO:0000259" key="28">
    <source>
        <dbReference type="PROSITE" id="PS50132"/>
    </source>
</evidence>
<dbReference type="InterPro" id="IPR038702">
    <property type="entry name" value="Na/K_ATPase_sub_beta_sf"/>
</dbReference>
<evidence type="ECO:0000256" key="26">
    <source>
        <dbReference type="SAM" id="Phobius"/>
    </source>
</evidence>
<dbReference type="InterPro" id="IPR011009">
    <property type="entry name" value="Kinase-like_dom_sf"/>
</dbReference>
<feature type="transmembrane region" description="Helical" evidence="26">
    <location>
        <begin position="572"/>
        <end position="598"/>
    </location>
</feature>
<dbReference type="PROSITE" id="PS00390">
    <property type="entry name" value="ATPASE_NA_K_BETA_1"/>
    <property type="match status" value="1"/>
</dbReference>
<keyword evidence="9" id="KW-0808">Transferase</keyword>
<evidence type="ECO:0000256" key="13">
    <source>
        <dbReference type="ARBA" id="ARBA00022840"/>
    </source>
</evidence>
<dbReference type="PROSITE" id="PS00108">
    <property type="entry name" value="PROTEIN_KINASE_ST"/>
    <property type="match status" value="1"/>
</dbReference>
<evidence type="ECO:0000256" key="16">
    <source>
        <dbReference type="ARBA" id="ARBA00023136"/>
    </source>
</evidence>
<dbReference type="SUPFAM" id="SSF48097">
    <property type="entry name" value="Regulator of G-protein signaling, RGS"/>
    <property type="match status" value="1"/>
</dbReference>
<evidence type="ECO:0000256" key="2">
    <source>
        <dbReference type="ARBA" id="ARBA00004635"/>
    </source>
</evidence>
<dbReference type="Gene3D" id="1.10.510.10">
    <property type="entry name" value="Transferase(Phosphotransferase) domain 1"/>
    <property type="match status" value="1"/>
</dbReference>
<keyword evidence="31" id="KW-1185">Reference proteome</keyword>
<comment type="similarity">
    <text evidence="3">Belongs to the X(+)/potassium ATPases subunit beta family.</text>
</comment>
<evidence type="ECO:0000256" key="12">
    <source>
        <dbReference type="ARBA" id="ARBA00022777"/>
    </source>
</evidence>
<dbReference type="PROSITE" id="PS51285">
    <property type="entry name" value="AGC_KINASE_CTER"/>
    <property type="match status" value="1"/>
</dbReference>
<dbReference type="InterPro" id="IPR008271">
    <property type="entry name" value="Ser/Thr_kinase_AS"/>
</dbReference>
<dbReference type="Gene3D" id="2.60.40.1660">
    <property type="entry name" value="Na, k-atpase alpha subunit"/>
    <property type="match status" value="1"/>
</dbReference>
<dbReference type="PRINTS" id="PR00717">
    <property type="entry name" value="GPCRKINASE"/>
</dbReference>
<comment type="caution">
    <text evidence="30">The sequence shown here is derived from an EMBL/GenBank/DDBJ whole genome shotgun (WGS) entry which is preliminary data.</text>
</comment>
<evidence type="ECO:0000256" key="7">
    <source>
        <dbReference type="ARBA" id="ARBA00022553"/>
    </source>
</evidence>
<keyword evidence="14" id="KW-0735">Signal-anchor</keyword>
<evidence type="ECO:0000256" key="21">
    <source>
        <dbReference type="ARBA" id="ARBA00039073"/>
    </source>
</evidence>
<dbReference type="InterPro" id="IPR000402">
    <property type="entry name" value="Na/K_ATPase_sub_beta"/>
</dbReference>
<comment type="function">
    <text evidence="20">Retina-specific kinase involved in the shutoff of the photoresponse and adaptation to changing light conditions via cone opsin phosphorylation, including rhodopsin (RHO).</text>
</comment>
<feature type="non-terminal residue" evidence="30">
    <location>
        <position position="1"/>
    </location>
</feature>
<feature type="binding site" evidence="24">
    <location>
        <position position="178"/>
    </location>
    <ligand>
        <name>ATP</name>
        <dbReference type="ChEBI" id="CHEBI:30616"/>
    </ligand>
</feature>
<dbReference type="InterPro" id="IPR036305">
    <property type="entry name" value="RGS_sf"/>
</dbReference>
<evidence type="ECO:0000256" key="18">
    <source>
        <dbReference type="ARBA" id="ARBA00023289"/>
    </source>
</evidence>
<keyword evidence="18" id="KW-0636">Prenylation</keyword>
<dbReference type="SMART" id="SM00315">
    <property type="entry name" value="RGS"/>
    <property type="match status" value="1"/>
</dbReference>
<comment type="subcellular location">
    <subcellularLocation>
        <location evidence="2">Membrane</location>
        <topology evidence="2">Lipid-anchor</topology>
    </subcellularLocation>
    <subcellularLocation>
        <location evidence="1">Membrane</location>
        <topology evidence="1">Single-pass type II membrane protein</topology>
    </subcellularLocation>
</comment>
<dbReference type="InterPro" id="IPR000239">
    <property type="entry name" value="GPCR_kinase"/>
</dbReference>
<evidence type="ECO:0000259" key="29">
    <source>
        <dbReference type="PROSITE" id="PS51285"/>
    </source>
</evidence>
<keyword evidence="8" id="KW-0716">Sensory transduction</keyword>
<evidence type="ECO:0000256" key="25">
    <source>
        <dbReference type="SAM" id="MobiDB-lite"/>
    </source>
</evidence>